<evidence type="ECO:0000256" key="5">
    <source>
        <dbReference type="HAMAP-Rule" id="MF_00723"/>
    </source>
</evidence>
<evidence type="ECO:0000256" key="3">
    <source>
        <dbReference type="ARBA" id="ARBA00022833"/>
    </source>
</evidence>
<dbReference type="InterPro" id="IPR011057">
    <property type="entry name" value="Mss4-like_sf"/>
</dbReference>
<comment type="similarity">
    <text evidence="1 5">Belongs to the Gfa family.</text>
</comment>
<keyword evidence="3 5" id="KW-0862">Zinc</keyword>
<accession>A0A4P7HPJ3</accession>
<keyword evidence="2 5" id="KW-0479">Metal-binding</keyword>
<dbReference type="NCBIfam" id="TIGR02820">
    <property type="entry name" value="formald_GSH"/>
    <property type="match status" value="1"/>
</dbReference>
<evidence type="ECO:0000256" key="2">
    <source>
        <dbReference type="ARBA" id="ARBA00022723"/>
    </source>
</evidence>
<feature type="binding site" evidence="5">
    <location>
        <position position="57"/>
    </location>
    <ligand>
        <name>Zn(2+)</name>
        <dbReference type="ChEBI" id="CHEBI:29105"/>
        <label>2</label>
        <note>catalytic</note>
    </ligand>
</feature>
<dbReference type="HAMAP" id="MF_00723">
    <property type="entry name" value="Formald_GSH"/>
    <property type="match status" value="1"/>
</dbReference>
<dbReference type="EMBL" id="SRPG01000002">
    <property type="protein sequence ID" value="TGN68677.1"/>
    <property type="molecule type" value="Genomic_DNA"/>
</dbReference>
<name>A0A4P7HPJ3_9RHOB</name>
<dbReference type="GO" id="GO:0046294">
    <property type="term" value="P:formaldehyde catabolic process"/>
    <property type="evidence" value="ECO:0007669"/>
    <property type="project" value="UniProtKB-UniRule"/>
</dbReference>
<feature type="domain" description="CENP-V/GFA" evidence="6">
    <location>
        <begin position="24"/>
        <end position="171"/>
    </location>
</feature>
<feature type="binding site" evidence="5">
    <location>
        <position position="102"/>
    </location>
    <ligand>
        <name>Zn(2+)</name>
        <dbReference type="ChEBI" id="CHEBI:29105"/>
        <label>1</label>
        <note>structural</note>
    </ligand>
</feature>
<dbReference type="OrthoDB" id="9011205at2"/>
<comment type="pathway">
    <text evidence="5">One-carbon metabolism; formaldehyde degradation; formate from formaldehyde (glutathione route): step 1/3.</text>
</comment>
<evidence type="ECO:0000256" key="1">
    <source>
        <dbReference type="ARBA" id="ARBA00005495"/>
    </source>
</evidence>
<evidence type="ECO:0000313" key="9">
    <source>
        <dbReference type="Proteomes" id="UP000296374"/>
    </source>
</evidence>
<dbReference type="PANTHER" id="PTHR33337:SF40">
    <property type="entry name" value="CENP-V_GFA DOMAIN-CONTAINING PROTEIN-RELATED"/>
    <property type="match status" value="1"/>
</dbReference>
<feature type="binding site" evidence="5">
    <location>
        <position position="54"/>
    </location>
    <ligand>
        <name>Zn(2+)</name>
        <dbReference type="ChEBI" id="CHEBI:29105"/>
        <label>2</label>
        <note>catalytic</note>
    </ligand>
</feature>
<feature type="binding site" evidence="5">
    <location>
        <position position="99"/>
    </location>
    <ligand>
        <name>Zn(2+)</name>
        <dbReference type="ChEBI" id="CHEBI:29105"/>
        <label>1</label>
        <note>structural</note>
    </ligand>
</feature>
<dbReference type="SUPFAM" id="SSF51316">
    <property type="entry name" value="Mss4-like"/>
    <property type="match status" value="1"/>
</dbReference>
<comment type="cofactor">
    <cofactor evidence="5">
        <name>Zn(2+)</name>
        <dbReference type="ChEBI" id="CHEBI:29105"/>
    </cofactor>
    <text evidence="5">Binds 2 Zn(2+) ions per subunit.</text>
</comment>
<evidence type="ECO:0000313" key="8">
    <source>
        <dbReference type="EMBL" id="TGN68677.1"/>
    </source>
</evidence>
<comment type="function">
    <text evidence="5">Catalyzes the condensation of formaldehyde and glutathione to S-hydroxymethylglutathione.</text>
</comment>
<reference evidence="7" key="2">
    <citation type="journal article" date="2020" name="Int. J. Syst. Evol. Microbiol.">
        <title>Paracoccus liaowanqingii sp. nov., isolated from Tibetan antelope (Pantholops hodgsonii).</title>
        <authorList>
            <person name="Li J."/>
            <person name="Lu S."/>
            <person name="Jin D."/>
            <person name="Yang J."/>
            <person name="Lai X.H."/>
            <person name="Huang Y."/>
            <person name="Tian Z."/>
            <person name="Dong K."/>
            <person name="Zhang S."/>
            <person name="Lei W."/>
            <person name="Pu J."/>
            <person name="Zhang G."/>
            <person name="Wu X."/>
            <person name="Huang Y."/>
            <person name="Ren Z."/>
            <person name="Wang S."/>
            <person name="Xu J."/>
        </authorList>
    </citation>
    <scope>NUCLEOTIDE SEQUENCE</scope>
    <source>
        <strain evidence="7">2251</strain>
    </source>
</reference>
<keyword evidence="4 5" id="KW-0456">Lyase</keyword>
<dbReference type="PROSITE" id="PS51891">
    <property type="entry name" value="CENP_V_GFA"/>
    <property type="match status" value="1"/>
</dbReference>
<accession>A0A4Z1CTJ3</accession>
<dbReference type="KEGG" id="plia:E4191_14885"/>
<reference evidence="9 10" key="1">
    <citation type="submission" date="2019-03" db="EMBL/GenBank/DDBJ databases">
        <authorList>
            <person name="Li J."/>
        </authorList>
    </citation>
    <scope>NUCLEOTIDE SEQUENCE [LARGE SCALE GENOMIC DNA]</scope>
    <source>
        <strain evidence="9">2251</strain>
        <strain evidence="8 10">3058</strain>
    </source>
</reference>
<dbReference type="Proteomes" id="UP000296374">
    <property type="component" value="Chromosome"/>
</dbReference>
<evidence type="ECO:0000259" key="6">
    <source>
        <dbReference type="PROSITE" id="PS51891"/>
    </source>
</evidence>
<gene>
    <name evidence="5 7" type="primary">gfa</name>
    <name evidence="7" type="ORF">E4191_14885</name>
    <name evidence="8" type="ORF">E4L95_00510</name>
</gene>
<proteinExistence type="inferred from homology"/>
<evidence type="ECO:0000256" key="4">
    <source>
        <dbReference type="ARBA" id="ARBA00023239"/>
    </source>
</evidence>
<dbReference type="GO" id="GO:0051907">
    <property type="term" value="F:S-(hydroxymethyl)glutathione synthase activity"/>
    <property type="evidence" value="ECO:0007669"/>
    <property type="project" value="UniProtKB-UniRule"/>
</dbReference>
<protein>
    <recommendedName>
        <fullName evidence="5">Glutathione-dependent formaldehyde-activating enzyme</fullName>
        <ecNumber evidence="5">4.4.1.22</ecNumber>
    </recommendedName>
    <alternativeName>
        <fullName evidence="5">S-(hydroxymethyl)glutathione synthase</fullName>
    </alternativeName>
</protein>
<organism evidence="7 9">
    <name type="scientific">Paracoccus liaowanqingii</name>
    <dbReference type="NCBI Taxonomy" id="2560053"/>
    <lineage>
        <taxon>Bacteria</taxon>
        <taxon>Pseudomonadati</taxon>
        <taxon>Pseudomonadota</taxon>
        <taxon>Alphaproteobacteria</taxon>
        <taxon>Rhodobacterales</taxon>
        <taxon>Paracoccaceae</taxon>
        <taxon>Paracoccus</taxon>
    </lineage>
</organism>
<dbReference type="UniPathway" id="UPA00562">
    <property type="reaction ID" value="UER00621"/>
</dbReference>
<sequence>MTSTQGVHIHPAIDQGIQQGSPGFSGGVLTCHCASNPVKVRIGAQTAHNHVCGCTKCWKPEGADFSQVAVVARDAVEVLENGDKLEVVNADAPIQRHRCRDCGVHMYGRIENKDHPFYGLDFVHTELSPEPGWSPPEFAAFVSSVIESGVEPSRMDAIRSRLRELGLEPYDALSPPLMDAIATHVAKKSGALPA</sequence>
<evidence type="ECO:0000313" key="7">
    <source>
        <dbReference type="EMBL" id="QBX36254.1"/>
    </source>
</evidence>
<dbReference type="EMBL" id="CP038439">
    <property type="protein sequence ID" value="QBX36254.1"/>
    <property type="molecule type" value="Genomic_DNA"/>
</dbReference>
<dbReference type="AlphaFoldDB" id="A0A4P7HPJ3"/>
<dbReference type="NCBIfam" id="NF003829">
    <property type="entry name" value="PRK05417.1"/>
    <property type="match status" value="1"/>
</dbReference>
<feature type="binding site" evidence="5">
    <location>
        <position position="52"/>
    </location>
    <ligand>
        <name>Zn(2+)</name>
        <dbReference type="ChEBI" id="CHEBI:29105"/>
        <label>2</label>
        <note>catalytic</note>
    </ligand>
</feature>
<dbReference type="Pfam" id="PF04828">
    <property type="entry name" value="GFA"/>
    <property type="match status" value="1"/>
</dbReference>
<dbReference type="GO" id="GO:0008270">
    <property type="term" value="F:zinc ion binding"/>
    <property type="evidence" value="ECO:0007669"/>
    <property type="project" value="UniProtKB-UniRule"/>
</dbReference>
<keyword evidence="10" id="KW-1185">Reference proteome</keyword>
<dbReference type="InterPro" id="IPR006913">
    <property type="entry name" value="CENP-V/GFA"/>
</dbReference>
<feature type="binding site" evidence="5">
    <location>
        <position position="33"/>
    </location>
    <ligand>
        <name>Zn(2+)</name>
        <dbReference type="ChEBI" id="CHEBI:29105"/>
        <label>1</label>
        <note>structural</note>
    </ligand>
</feature>
<dbReference type="EC" id="4.4.1.22" evidence="5"/>
<dbReference type="InterPro" id="IPR014185">
    <property type="entry name" value="Formald_GSH"/>
</dbReference>
<dbReference type="Gene3D" id="3.90.1590.10">
    <property type="entry name" value="glutathione-dependent formaldehyde- activating enzyme (gfa)"/>
    <property type="match status" value="1"/>
</dbReference>
<feature type="binding site" evidence="5">
    <location>
        <position position="31"/>
    </location>
    <ligand>
        <name>Zn(2+)</name>
        <dbReference type="ChEBI" id="CHEBI:29105"/>
        <label>1</label>
        <note>structural</note>
    </ligand>
</feature>
<dbReference type="RefSeq" id="WP_135314514.1">
    <property type="nucleotide sequence ID" value="NZ_CP038439.1"/>
</dbReference>
<dbReference type="PANTHER" id="PTHR33337">
    <property type="entry name" value="GFA DOMAIN-CONTAINING PROTEIN"/>
    <property type="match status" value="1"/>
</dbReference>
<dbReference type="Proteomes" id="UP000297972">
    <property type="component" value="Unassembled WGS sequence"/>
</dbReference>
<comment type="catalytic activity">
    <reaction evidence="5">
        <text>S-(hydroxymethyl)glutathione = glutathione + formaldehyde</text>
        <dbReference type="Rhea" id="RHEA:22488"/>
        <dbReference type="ChEBI" id="CHEBI:16842"/>
        <dbReference type="ChEBI" id="CHEBI:57925"/>
        <dbReference type="ChEBI" id="CHEBI:58758"/>
        <dbReference type="EC" id="4.4.1.22"/>
    </reaction>
</comment>
<evidence type="ECO:0000313" key="10">
    <source>
        <dbReference type="Proteomes" id="UP000297972"/>
    </source>
</evidence>
<dbReference type="PIRSF" id="PIRSF033318">
    <property type="entry name" value="Formald_GSH"/>
    <property type="match status" value="1"/>
</dbReference>